<dbReference type="PANTHER" id="PTHR33531:SF7">
    <property type="entry name" value="HYPOTHETICAL MEMBRANE PROTEIN, CONSERVED"/>
    <property type="match status" value="1"/>
</dbReference>
<sequence>MPEQSWSGAEALKIAIGIEQDGLEFYTHAAERAASREARELFRGLAKDERQHLETLEREIRPALESGDWGWSDNELIEAYLRSIERPEIFPGERGGAGAERVEDDLEAIQIGIEAEKNSIKYYTTMAEQTAHAGGRQAFARLVQEEKAHLEMLFGARQHLIAQE</sequence>
<evidence type="ECO:0000313" key="3">
    <source>
        <dbReference type="Proteomes" id="UP000051717"/>
    </source>
</evidence>
<dbReference type="Proteomes" id="UP000051717">
    <property type="component" value="Unassembled WGS sequence"/>
</dbReference>
<dbReference type="Gene3D" id="1.20.1260.10">
    <property type="match status" value="1"/>
</dbReference>
<dbReference type="InterPro" id="IPR009078">
    <property type="entry name" value="Ferritin-like_SF"/>
</dbReference>
<gene>
    <name evidence="2" type="ORF">AMJ82_09100</name>
</gene>
<dbReference type="CDD" id="cd01045">
    <property type="entry name" value="Ferritin_like_AB"/>
    <property type="match status" value="1"/>
</dbReference>
<dbReference type="InterPro" id="IPR003251">
    <property type="entry name" value="Rr_diiron-bd_dom"/>
</dbReference>
<organism evidence="2 3">
    <name type="scientific">candidate division TA06 bacterium SM23_40</name>
    <dbReference type="NCBI Taxonomy" id="1703774"/>
    <lineage>
        <taxon>Bacteria</taxon>
        <taxon>Bacteria division TA06</taxon>
    </lineage>
</organism>
<proteinExistence type="predicted"/>
<accession>A0A0S8G6A0</accession>
<name>A0A0S8G6A0_UNCT6</name>
<dbReference type="GO" id="GO:0016491">
    <property type="term" value="F:oxidoreductase activity"/>
    <property type="evidence" value="ECO:0007669"/>
    <property type="project" value="InterPro"/>
</dbReference>
<dbReference type="GO" id="GO:0046872">
    <property type="term" value="F:metal ion binding"/>
    <property type="evidence" value="ECO:0007669"/>
    <property type="project" value="InterPro"/>
</dbReference>
<feature type="domain" description="Rubrerythrin diiron-binding" evidence="1">
    <location>
        <begin position="10"/>
        <end position="153"/>
    </location>
</feature>
<dbReference type="InterPro" id="IPR012347">
    <property type="entry name" value="Ferritin-like"/>
</dbReference>
<comment type="caution">
    <text evidence="2">The sequence shown here is derived from an EMBL/GenBank/DDBJ whole genome shotgun (WGS) entry which is preliminary data.</text>
</comment>
<evidence type="ECO:0000313" key="2">
    <source>
        <dbReference type="EMBL" id="KPK68097.1"/>
    </source>
</evidence>
<dbReference type="SUPFAM" id="SSF47240">
    <property type="entry name" value="Ferritin-like"/>
    <property type="match status" value="1"/>
</dbReference>
<evidence type="ECO:0000259" key="1">
    <source>
        <dbReference type="Pfam" id="PF02915"/>
    </source>
</evidence>
<protein>
    <recommendedName>
        <fullName evidence="1">Rubrerythrin diiron-binding domain-containing protein</fullName>
    </recommendedName>
</protein>
<dbReference type="AlphaFoldDB" id="A0A0S8G6A0"/>
<reference evidence="2 3" key="1">
    <citation type="journal article" date="2015" name="Microbiome">
        <title>Genomic resolution of linkages in carbon, nitrogen, and sulfur cycling among widespread estuary sediment bacteria.</title>
        <authorList>
            <person name="Baker B.J."/>
            <person name="Lazar C.S."/>
            <person name="Teske A.P."/>
            <person name="Dick G.J."/>
        </authorList>
    </citation>
    <scope>NUCLEOTIDE SEQUENCE [LARGE SCALE GENOMIC DNA]</scope>
    <source>
        <strain evidence="2">SM23_40</strain>
    </source>
</reference>
<dbReference type="EMBL" id="LJUI01000091">
    <property type="protein sequence ID" value="KPK68097.1"/>
    <property type="molecule type" value="Genomic_DNA"/>
</dbReference>
<dbReference type="Pfam" id="PF02915">
    <property type="entry name" value="Rubrerythrin"/>
    <property type="match status" value="1"/>
</dbReference>
<dbReference type="PANTHER" id="PTHR33531">
    <property type="entry name" value="RUBRERYTHRIN SUBFAMILY"/>
    <property type="match status" value="1"/>
</dbReference>